<evidence type="ECO:0000313" key="3">
    <source>
        <dbReference type="Proteomes" id="UP000824017"/>
    </source>
</evidence>
<organism evidence="2 3">
    <name type="scientific">Candidatus Mediterraneibacter stercorigallinarum</name>
    <dbReference type="NCBI Taxonomy" id="2838686"/>
    <lineage>
        <taxon>Bacteria</taxon>
        <taxon>Bacillati</taxon>
        <taxon>Bacillota</taxon>
        <taxon>Clostridia</taxon>
        <taxon>Lachnospirales</taxon>
        <taxon>Lachnospiraceae</taxon>
        <taxon>Mediterraneibacter</taxon>
    </lineage>
</organism>
<feature type="transmembrane region" description="Helical" evidence="1">
    <location>
        <begin position="82"/>
        <end position="103"/>
    </location>
</feature>
<feature type="transmembrane region" description="Helical" evidence="1">
    <location>
        <begin position="34"/>
        <end position="53"/>
    </location>
</feature>
<evidence type="ECO:0000313" key="2">
    <source>
        <dbReference type="EMBL" id="HIZ13412.1"/>
    </source>
</evidence>
<accession>A0A9D2IKC8</accession>
<dbReference type="Proteomes" id="UP000824017">
    <property type="component" value="Unassembled WGS sequence"/>
</dbReference>
<feature type="non-terminal residue" evidence="2">
    <location>
        <position position="1"/>
    </location>
</feature>
<evidence type="ECO:0000256" key="1">
    <source>
        <dbReference type="SAM" id="Phobius"/>
    </source>
</evidence>
<sequence>YSIKWAILLHITNNLFLGNVFEWLLDQLPETMSYITYYGCLTAGFVIGIMVLVKERGKLKKWFSDNATPKEYYKWAVTQPSVIILCIFAILMNVVMMALSITAF</sequence>
<protein>
    <recommendedName>
        <fullName evidence="4">CPBP family intramembrane metalloprotease</fullName>
    </recommendedName>
</protein>
<reference evidence="2" key="2">
    <citation type="submission" date="2021-04" db="EMBL/GenBank/DDBJ databases">
        <authorList>
            <person name="Gilroy R."/>
        </authorList>
    </citation>
    <scope>NUCLEOTIDE SEQUENCE</scope>
    <source>
        <strain evidence="2">ChiGjej1B1-13045</strain>
    </source>
</reference>
<keyword evidence="1" id="KW-0812">Transmembrane</keyword>
<proteinExistence type="predicted"/>
<gene>
    <name evidence="2" type="ORF">H9817_05750</name>
</gene>
<keyword evidence="1" id="KW-1133">Transmembrane helix</keyword>
<comment type="caution">
    <text evidence="2">The sequence shown here is derived from an EMBL/GenBank/DDBJ whole genome shotgun (WGS) entry which is preliminary data.</text>
</comment>
<name>A0A9D2IKC8_9FIRM</name>
<keyword evidence="1" id="KW-0472">Membrane</keyword>
<dbReference type="EMBL" id="DXCD01000150">
    <property type="protein sequence ID" value="HIZ13412.1"/>
    <property type="molecule type" value="Genomic_DNA"/>
</dbReference>
<dbReference type="AlphaFoldDB" id="A0A9D2IKC8"/>
<evidence type="ECO:0008006" key="4">
    <source>
        <dbReference type="Google" id="ProtNLM"/>
    </source>
</evidence>
<reference evidence="2" key="1">
    <citation type="journal article" date="2021" name="PeerJ">
        <title>Extensive microbial diversity within the chicken gut microbiome revealed by metagenomics and culture.</title>
        <authorList>
            <person name="Gilroy R."/>
            <person name="Ravi A."/>
            <person name="Getino M."/>
            <person name="Pursley I."/>
            <person name="Horton D.L."/>
            <person name="Alikhan N.F."/>
            <person name="Baker D."/>
            <person name="Gharbi K."/>
            <person name="Hall N."/>
            <person name="Watson M."/>
            <person name="Adriaenssens E.M."/>
            <person name="Foster-Nyarko E."/>
            <person name="Jarju S."/>
            <person name="Secka A."/>
            <person name="Antonio M."/>
            <person name="Oren A."/>
            <person name="Chaudhuri R.R."/>
            <person name="La Ragione R."/>
            <person name="Hildebrand F."/>
            <person name="Pallen M.J."/>
        </authorList>
    </citation>
    <scope>NUCLEOTIDE SEQUENCE</scope>
    <source>
        <strain evidence="2">ChiGjej1B1-13045</strain>
    </source>
</reference>